<dbReference type="InterPro" id="IPR036291">
    <property type="entry name" value="NAD(P)-bd_dom_sf"/>
</dbReference>
<dbReference type="Proteomes" id="UP000029714">
    <property type="component" value="Unassembled WGS sequence"/>
</dbReference>
<evidence type="ECO:0000256" key="4">
    <source>
        <dbReference type="ARBA" id="ARBA00015132"/>
    </source>
</evidence>
<evidence type="ECO:0000256" key="10">
    <source>
        <dbReference type="PIRSR" id="PIRSR500134-2"/>
    </source>
</evidence>
<feature type="binding site" evidence="11">
    <location>
        <position position="290"/>
    </location>
    <ligand>
        <name>NAD(+)</name>
        <dbReference type="ChEBI" id="CHEBI:57540"/>
    </ligand>
</feature>
<dbReference type="PIRSF" id="PIRSF500134">
    <property type="entry name" value="UDPglc_DH_bac"/>
    <property type="match status" value="1"/>
</dbReference>
<dbReference type="RefSeq" id="WP_034574023.1">
    <property type="nucleotide sequence ID" value="NZ_JRMP02000009.1"/>
</dbReference>
<dbReference type="GO" id="GO:0051287">
    <property type="term" value="F:NAD binding"/>
    <property type="evidence" value="ECO:0007669"/>
    <property type="project" value="InterPro"/>
</dbReference>
<reference evidence="14" key="3">
    <citation type="submission" date="2018-04" db="EMBL/GenBank/DDBJ databases">
        <authorList>
            <person name="Sheh A."/>
            <person name="Shen Z."/>
            <person name="Mannion A.J."/>
            <person name="Fox J.G."/>
        </authorList>
    </citation>
    <scope>NUCLEOTIDE SEQUENCE</scope>
    <source>
        <strain evidence="14">MIT 97-6194</strain>
    </source>
</reference>
<dbReference type="PIRSF" id="PIRSF000124">
    <property type="entry name" value="UDPglc_GDPman_dh"/>
    <property type="match status" value="1"/>
</dbReference>
<feature type="domain" description="UDP-glucose/GDP-mannose dehydrogenase C-terminal" evidence="12">
    <location>
        <begin position="338"/>
        <end position="428"/>
    </location>
</feature>
<proteinExistence type="inferred from homology"/>
<dbReference type="AlphaFoldDB" id="A0A347VSI7"/>
<comment type="caution">
    <text evidence="14">The sequence shown here is derived from an EMBL/GenBank/DDBJ whole genome shotgun (WGS) entry which is preliminary data.</text>
</comment>
<dbReference type="PANTHER" id="PTHR43750">
    <property type="entry name" value="UDP-GLUCOSE 6-DEHYDROGENASE TUAD"/>
    <property type="match status" value="1"/>
</dbReference>
<dbReference type="InterPro" id="IPR036220">
    <property type="entry name" value="UDP-Glc/GDP-Man_DH_C_sf"/>
</dbReference>
<dbReference type="Gene3D" id="3.40.50.720">
    <property type="entry name" value="NAD(P)-binding Rossmann-like Domain"/>
    <property type="match status" value="2"/>
</dbReference>
<protein>
    <recommendedName>
        <fullName evidence="4 8">UDP-glucose 6-dehydrogenase</fullName>
        <ecNumber evidence="3 8">1.1.1.22</ecNumber>
    </recommendedName>
</protein>
<organism evidence="14 15">
    <name type="scientific">Helicobacter saguini</name>
    <dbReference type="NCBI Taxonomy" id="1548018"/>
    <lineage>
        <taxon>Bacteria</taxon>
        <taxon>Pseudomonadati</taxon>
        <taxon>Campylobacterota</taxon>
        <taxon>Epsilonproteobacteria</taxon>
        <taxon>Campylobacterales</taxon>
        <taxon>Helicobacteraceae</taxon>
        <taxon>Helicobacter</taxon>
    </lineage>
</organism>
<dbReference type="InterPro" id="IPR014026">
    <property type="entry name" value="UDP-Glc/GDP-Man_DH_dimer"/>
</dbReference>
<evidence type="ECO:0000256" key="7">
    <source>
        <dbReference type="ARBA" id="ARBA00047473"/>
    </source>
</evidence>
<feature type="binding site" evidence="11">
    <location>
        <position position="352"/>
    </location>
    <ligand>
        <name>NAD(+)</name>
        <dbReference type="ChEBI" id="CHEBI:57540"/>
    </ligand>
</feature>
<dbReference type="PANTHER" id="PTHR43750:SF3">
    <property type="entry name" value="UDP-GLUCOSE 6-DEHYDROGENASE TUAD"/>
    <property type="match status" value="1"/>
</dbReference>
<dbReference type="SMART" id="SM00984">
    <property type="entry name" value="UDPG_MGDP_dh_C"/>
    <property type="match status" value="1"/>
</dbReference>
<comment type="pathway">
    <text evidence="1">Nucleotide-sugar biosynthesis; UDP-alpha-D-glucuronate biosynthesis; UDP-alpha-D-glucuronate from UDP-alpha-D-glucose: step 1/1.</text>
</comment>
<evidence type="ECO:0000313" key="15">
    <source>
        <dbReference type="Proteomes" id="UP000029714"/>
    </source>
</evidence>
<evidence type="ECO:0000256" key="8">
    <source>
        <dbReference type="PIRNR" id="PIRNR000124"/>
    </source>
</evidence>
<comment type="catalytic activity">
    <reaction evidence="7 8">
        <text>UDP-alpha-D-glucose + 2 NAD(+) + H2O = UDP-alpha-D-glucuronate + 2 NADH + 3 H(+)</text>
        <dbReference type="Rhea" id="RHEA:23596"/>
        <dbReference type="ChEBI" id="CHEBI:15377"/>
        <dbReference type="ChEBI" id="CHEBI:15378"/>
        <dbReference type="ChEBI" id="CHEBI:57540"/>
        <dbReference type="ChEBI" id="CHEBI:57945"/>
        <dbReference type="ChEBI" id="CHEBI:58052"/>
        <dbReference type="ChEBI" id="CHEBI:58885"/>
        <dbReference type="EC" id="1.1.1.22"/>
    </reaction>
</comment>
<dbReference type="InterPro" id="IPR008927">
    <property type="entry name" value="6-PGluconate_DH-like_C_sf"/>
</dbReference>
<feature type="binding site" evidence="11">
    <location>
        <position position="173"/>
    </location>
    <ligand>
        <name>NAD(+)</name>
        <dbReference type="ChEBI" id="CHEBI:57540"/>
    </ligand>
</feature>
<dbReference type="OrthoDB" id="9803238at2"/>
<dbReference type="InterPro" id="IPR014027">
    <property type="entry name" value="UDP-Glc/GDP-Man_DH_C"/>
</dbReference>
<evidence type="ECO:0000259" key="12">
    <source>
        <dbReference type="SMART" id="SM00984"/>
    </source>
</evidence>
<dbReference type="GO" id="GO:0000271">
    <property type="term" value="P:polysaccharide biosynthetic process"/>
    <property type="evidence" value="ECO:0007669"/>
    <property type="project" value="InterPro"/>
</dbReference>
<sequence>MTPLKNIESSLNIAVFGLGFVGLTTAVGLANAGVNQGFKVVGYEIDSKKALNLQNVKIPFYEKDLESALKKALKNNLIITDSITLALKNAEIIIFCIGTPMSSDGSANLSYILDALKSCIENIKITAKKPIFMIKSTIPPSSSSEVFIPFIESFNLKNGADFILANNPEFLREGFAYSDFMQPDRIVIGLDSIESKSKLKKLYSPFNAPLHFVSLNTAEFIKYLSNTTLSLNISYANEMSIIAQSIGNIDIIKAFKILHDDKRFCIESKKAGITSYLYPGLGFGGYCLPKDTLALYKKAKDKGYNAGILENILKVNDDILRFYVDKIKSECDLDSKIGILGLSFKPSSDDVRDSKSASLIKALLDSGFKNILAYDPLANEIFKATYDYKIKYAKSLESIMENSEVLVIATAWSEFKSILDSKKRIYNLRYMS</sequence>
<dbReference type="EMBL" id="QBIU01000001">
    <property type="protein sequence ID" value="MWV69188.1"/>
    <property type="molecule type" value="Genomic_DNA"/>
</dbReference>
<evidence type="ECO:0000256" key="3">
    <source>
        <dbReference type="ARBA" id="ARBA00012954"/>
    </source>
</evidence>
<evidence type="ECO:0000313" key="16">
    <source>
        <dbReference type="Proteomes" id="UP000477070"/>
    </source>
</evidence>
<evidence type="ECO:0000256" key="2">
    <source>
        <dbReference type="ARBA" id="ARBA00006601"/>
    </source>
</evidence>
<keyword evidence="15" id="KW-1185">Reference proteome</keyword>
<evidence type="ECO:0000256" key="1">
    <source>
        <dbReference type="ARBA" id="ARBA00004701"/>
    </source>
</evidence>
<evidence type="ECO:0000256" key="11">
    <source>
        <dbReference type="PIRSR" id="PIRSR500134-3"/>
    </source>
</evidence>
<reference evidence="13 16" key="4">
    <citation type="submission" date="2019-12" db="EMBL/GenBank/DDBJ databases">
        <title>Multi-Generational Helicobacter saguini Isolates.</title>
        <authorList>
            <person name="Mannion A."/>
            <person name="Shen Z."/>
            <person name="Fox J.G."/>
        </authorList>
    </citation>
    <scope>NUCLEOTIDE SEQUENCE [LARGE SCALE GENOMIC DNA]</scope>
    <source>
        <strain evidence="13">16-048</strain>
        <strain evidence="16">16-048 (F4)</strain>
    </source>
</reference>
<dbReference type="GO" id="GO:0006065">
    <property type="term" value="P:UDP-glucuronate biosynthetic process"/>
    <property type="evidence" value="ECO:0007669"/>
    <property type="project" value="UniProtKB-UniPathway"/>
</dbReference>
<reference evidence="14 15" key="2">
    <citation type="journal article" date="2016" name="Infect. Immun.">
        <title>Helicobacter saguini, a Novel Helicobacter Isolated from Cotton-Top Tamarins with Ulcerative Colitis, Has Proinflammatory Properties and Induces Typhlocolitis and Dysplasia in Gnotobiotic IL-10-/- Mice.</title>
        <authorList>
            <person name="Shen Z."/>
            <person name="Mannion A."/>
            <person name="Whary M.T."/>
            <person name="Muthupalani S."/>
            <person name="Sheh A."/>
            <person name="Feng Y."/>
            <person name="Gong G."/>
            <person name="Vandamme P."/>
            <person name="Holcombe H.R."/>
            <person name="Paster B.J."/>
            <person name="Fox J.G."/>
        </authorList>
    </citation>
    <scope>NUCLEOTIDE SEQUENCE [LARGE SCALE GENOMIC DNA]</scope>
    <source>
        <strain evidence="14 15">MIT 97-6194</strain>
    </source>
</reference>
<dbReference type="EMBL" id="JRMP02000009">
    <property type="protein sequence ID" value="TLD94224.1"/>
    <property type="molecule type" value="Genomic_DNA"/>
</dbReference>
<dbReference type="Pfam" id="PF03720">
    <property type="entry name" value="UDPG_MGDP_dh_C"/>
    <property type="match status" value="1"/>
</dbReference>
<evidence type="ECO:0000256" key="9">
    <source>
        <dbReference type="PIRSR" id="PIRSR500134-1"/>
    </source>
</evidence>
<keyword evidence="6 8" id="KW-0520">NAD</keyword>
<accession>A0A347VSI7</accession>
<dbReference type="InterPro" id="IPR028357">
    <property type="entry name" value="UDPglc_DH_bac"/>
</dbReference>
<feature type="binding site" evidence="11">
    <location>
        <position position="137"/>
    </location>
    <ligand>
        <name>NAD(+)</name>
        <dbReference type="ChEBI" id="CHEBI:57540"/>
    </ligand>
</feature>
<dbReference type="SUPFAM" id="SSF48179">
    <property type="entry name" value="6-phosphogluconate dehydrogenase C-terminal domain-like"/>
    <property type="match status" value="1"/>
</dbReference>
<dbReference type="Pfam" id="PF03721">
    <property type="entry name" value="UDPG_MGDP_dh_N"/>
    <property type="match status" value="1"/>
</dbReference>
<evidence type="ECO:0000313" key="13">
    <source>
        <dbReference type="EMBL" id="MWV69188.1"/>
    </source>
</evidence>
<feature type="active site" description="Nucleophile" evidence="9">
    <location>
        <position position="287"/>
    </location>
</feature>
<evidence type="ECO:0000256" key="6">
    <source>
        <dbReference type="ARBA" id="ARBA00023027"/>
    </source>
</evidence>
<reference evidence="14 15" key="1">
    <citation type="journal article" date="2014" name="Genome Announc.">
        <title>Draft genome sequences of eight enterohepatic helicobacter species isolated from both laboratory and wild rodents.</title>
        <authorList>
            <person name="Sheh A."/>
            <person name="Shen Z."/>
            <person name="Fox J.G."/>
        </authorList>
    </citation>
    <scope>NUCLEOTIDE SEQUENCE [LARGE SCALE GENOMIC DNA]</scope>
    <source>
        <strain evidence="14 15">MIT 97-6194</strain>
    </source>
</reference>
<dbReference type="Proteomes" id="UP000477070">
    <property type="component" value="Unassembled WGS sequence"/>
</dbReference>
<evidence type="ECO:0000256" key="5">
    <source>
        <dbReference type="ARBA" id="ARBA00023002"/>
    </source>
</evidence>
<feature type="binding site" evidence="10">
    <location>
        <position position="222"/>
    </location>
    <ligand>
        <name>substrate</name>
    </ligand>
</feature>
<dbReference type="SUPFAM" id="SSF51735">
    <property type="entry name" value="NAD(P)-binding Rossmann-fold domains"/>
    <property type="match status" value="1"/>
</dbReference>
<dbReference type="InterPro" id="IPR017476">
    <property type="entry name" value="UDP-Glc/GDP-Man"/>
</dbReference>
<dbReference type="NCBIfam" id="TIGR03026">
    <property type="entry name" value="NDP-sugDHase"/>
    <property type="match status" value="1"/>
</dbReference>
<dbReference type="GO" id="GO:0003979">
    <property type="term" value="F:UDP-glucose 6-dehydrogenase activity"/>
    <property type="evidence" value="ECO:0007669"/>
    <property type="project" value="UniProtKB-EC"/>
</dbReference>
<dbReference type="STRING" id="1548018.LS64_14665"/>
<dbReference type="UniPathway" id="UPA00038">
    <property type="reaction ID" value="UER00491"/>
</dbReference>
<feature type="binding site" evidence="11">
    <location>
        <position position="49"/>
    </location>
    <ligand>
        <name>NAD(+)</name>
        <dbReference type="ChEBI" id="CHEBI:57540"/>
    </ligand>
</feature>
<dbReference type="Pfam" id="PF00984">
    <property type="entry name" value="UDPG_MGDP_dh"/>
    <property type="match status" value="1"/>
</dbReference>
<feature type="binding site" evidence="10">
    <location>
        <begin position="276"/>
        <end position="280"/>
    </location>
    <ligand>
        <name>substrate</name>
    </ligand>
</feature>
<comment type="similarity">
    <text evidence="2 8">Belongs to the UDP-glucose/GDP-mannose dehydrogenase family.</text>
</comment>
<name>A0A347VSI7_9HELI</name>
<dbReference type="EC" id="1.1.1.22" evidence="3 8"/>
<gene>
    <name evidence="13" type="ORF">DCO61_03975</name>
    <name evidence="14" type="ORF">LS64_006975</name>
</gene>
<dbReference type="InterPro" id="IPR001732">
    <property type="entry name" value="UDP-Glc/GDP-Man_DH_N"/>
</dbReference>
<feature type="binding site" evidence="10">
    <location>
        <begin position="170"/>
        <end position="173"/>
    </location>
    <ligand>
        <name>substrate</name>
    </ligand>
</feature>
<dbReference type="SUPFAM" id="SSF52413">
    <property type="entry name" value="UDP-glucose/GDP-mannose dehydrogenase C-terminal domain"/>
    <property type="match status" value="1"/>
</dbReference>
<evidence type="ECO:0000313" key="14">
    <source>
        <dbReference type="EMBL" id="TLD94224.1"/>
    </source>
</evidence>
<feature type="binding site" evidence="11">
    <location>
        <position position="99"/>
    </location>
    <ligand>
        <name>NAD(+)</name>
        <dbReference type="ChEBI" id="CHEBI:57540"/>
    </ligand>
</feature>
<feature type="binding site" evidence="10">
    <location>
        <position position="284"/>
    </location>
    <ligand>
        <name>substrate</name>
    </ligand>
</feature>
<feature type="binding site" evidence="10">
    <location>
        <position position="345"/>
    </location>
    <ligand>
        <name>substrate</name>
    </ligand>
</feature>
<keyword evidence="5 8" id="KW-0560">Oxidoreductase</keyword>